<dbReference type="AlphaFoldDB" id="R7W1W8"/>
<name>R7W1W8_AEGTA</name>
<reference evidence="1" key="1">
    <citation type="submission" date="2015-06" db="UniProtKB">
        <authorList>
            <consortium name="EnsemblPlants"/>
        </authorList>
    </citation>
    <scope>IDENTIFICATION</scope>
</reference>
<proteinExistence type="predicted"/>
<accession>R7W1W8</accession>
<protein>
    <submittedName>
        <fullName evidence="1">Uncharacterized protein</fullName>
    </submittedName>
</protein>
<dbReference type="EnsemblPlants" id="EMT13452">
    <property type="protein sequence ID" value="EMT13452"/>
    <property type="gene ID" value="F775_07507"/>
</dbReference>
<evidence type="ECO:0000313" key="1">
    <source>
        <dbReference type="EnsemblPlants" id="EMT13452"/>
    </source>
</evidence>
<dbReference type="ExpressionAtlas" id="R7W1W8">
    <property type="expression patterns" value="baseline"/>
</dbReference>
<sequence>MDGGGELGITKKEAEAEYHCHDFEWEDLRADVEANPSFSYHLSPFPTITASPQPPSSEAWRSFHRCHASGKFFKEYELDRIRQNELDHIGREMFRFMHYFFIGQTTALLGVKPCS</sequence>
<organism evidence="1">
    <name type="scientific">Aegilops tauschii</name>
    <name type="common">Tausch's goatgrass</name>
    <name type="synonym">Aegilops squarrosa</name>
    <dbReference type="NCBI Taxonomy" id="37682"/>
    <lineage>
        <taxon>Eukaryota</taxon>
        <taxon>Viridiplantae</taxon>
        <taxon>Streptophyta</taxon>
        <taxon>Embryophyta</taxon>
        <taxon>Tracheophyta</taxon>
        <taxon>Spermatophyta</taxon>
        <taxon>Magnoliopsida</taxon>
        <taxon>Liliopsida</taxon>
        <taxon>Poales</taxon>
        <taxon>Poaceae</taxon>
        <taxon>BOP clade</taxon>
        <taxon>Pooideae</taxon>
        <taxon>Triticodae</taxon>
        <taxon>Triticeae</taxon>
        <taxon>Triticinae</taxon>
        <taxon>Aegilops</taxon>
    </lineage>
</organism>